<gene>
    <name evidence="2" type="primary">gb25976</name>
    <name evidence="2" type="ORF">PR202_gb25976</name>
</gene>
<dbReference type="Proteomes" id="UP001054889">
    <property type="component" value="Unassembled WGS sequence"/>
</dbReference>
<organism evidence="2 3">
    <name type="scientific">Eleusine coracana subsp. coracana</name>
    <dbReference type="NCBI Taxonomy" id="191504"/>
    <lineage>
        <taxon>Eukaryota</taxon>
        <taxon>Viridiplantae</taxon>
        <taxon>Streptophyta</taxon>
        <taxon>Embryophyta</taxon>
        <taxon>Tracheophyta</taxon>
        <taxon>Spermatophyta</taxon>
        <taxon>Magnoliopsida</taxon>
        <taxon>Liliopsida</taxon>
        <taxon>Poales</taxon>
        <taxon>Poaceae</taxon>
        <taxon>PACMAD clade</taxon>
        <taxon>Chloridoideae</taxon>
        <taxon>Cynodonteae</taxon>
        <taxon>Eleusininae</taxon>
        <taxon>Eleusine</taxon>
    </lineage>
</organism>
<dbReference type="EMBL" id="BQKI01000093">
    <property type="protein sequence ID" value="GJN37055.1"/>
    <property type="molecule type" value="Genomic_DNA"/>
</dbReference>
<accession>A0AAV5FQN1</accession>
<dbReference type="PANTHER" id="PTHR33120">
    <property type="entry name" value="EXPRESSED PROTEIN-RELATED"/>
    <property type="match status" value="1"/>
</dbReference>
<keyword evidence="3" id="KW-1185">Reference proteome</keyword>
<comment type="caution">
    <text evidence="2">The sequence shown here is derived from an EMBL/GenBank/DDBJ whole genome shotgun (WGS) entry which is preliminary data.</text>
</comment>
<protein>
    <recommendedName>
        <fullName evidence="1">PIR2-like helical domain-containing protein</fullName>
    </recommendedName>
</protein>
<evidence type="ECO:0000259" key="1">
    <source>
        <dbReference type="Pfam" id="PF20235"/>
    </source>
</evidence>
<evidence type="ECO:0000313" key="3">
    <source>
        <dbReference type="Proteomes" id="UP001054889"/>
    </source>
</evidence>
<proteinExistence type="predicted"/>
<dbReference type="AlphaFoldDB" id="A0AAV5FQN1"/>
<reference evidence="2" key="1">
    <citation type="journal article" date="2018" name="DNA Res.">
        <title>Multiple hybrid de novo genome assembly of finger millet, an orphan allotetraploid crop.</title>
        <authorList>
            <person name="Hatakeyama M."/>
            <person name="Aluri S."/>
            <person name="Balachadran M.T."/>
            <person name="Sivarajan S.R."/>
            <person name="Patrignani A."/>
            <person name="Gruter S."/>
            <person name="Poveda L."/>
            <person name="Shimizu-Inatsugi R."/>
            <person name="Baeten J."/>
            <person name="Francoijs K.J."/>
            <person name="Nataraja K.N."/>
            <person name="Reddy Y.A.N."/>
            <person name="Phadnis S."/>
            <person name="Ravikumar R.L."/>
            <person name="Schlapbach R."/>
            <person name="Sreeman S.M."/>
            <person name="Shimizu K.K."/>
        </authorList>
    </citation>
    <scope>NUCLEOTIDE SEQUENCE</scope>
</reference>
<dbReference type="Pfam" id="PF20235">
    <property type="entry name" value="PIR2-like_helical"/>
    <property type="match status" value="1"/>
</dbReference>
<dbReference type="PANTHER" id="PTHR33120:SF59">
    <property type="entry name" value="EXPRESSED PROTEIN"/>
    <property type="match status" value="1"/>
</dbReference>
<evidence type="ECO:0000313" key="2">
    <source>
        <dbReference type="EMBL" id="GJN37055.1"/>
    </source>
</evidence>
<dbReference type="InterPro" id="IPR046527">
    <property type="entry name" value="PIR2-like_helical"/>
</dbReference>
<reference evidence="2" key="2">
    <citation type="submission" date="2021-12" db="EMBL/GenBank/DDBJ databases">
        <title>Resequencing data analysis of finger millet.</title>
        <authorList>
            <person name="Hatakeyama M."/>
            <person name="Aluri S."/>
            <person name="Balachadran M.T."/>
            <person name="Sivarajan S.R."/>
            <person name="Poveda L."/>
            <person name="Shimizu-Inatsugi R."/>
            <person name="Schlapbach R."/>
            <person name="Sreeman S.M."/>
            <person name="Shimizu K.K."/>
        </authorList>
    </citation>
    <scope>NUCLEOTIDE SEQUENCE</scope>
</reference>
<feature type="domain" description="PIR2-like helical" evidence="1">
    <location>
        <begin position="16"/>
        <end position="131"/>
    </location>
</feature>
<name>A0AAV5FQN1_ELECO</name>
<sequence length="195" mass="21594">MVQYTKEEDMRSLLCQIHGFYEAALDLLPAERIPSLAPRLLRAGVCLGVLNPVSIIIANTVAYSPSSNPHPKDEEEAAVQLHTRESVIRPAIARRPRELLVFYFRYLAKAEALRYLRLAEADLLAAVRLIERDRNNIIDDPQKGRFGFSVISLTTKVAMGCAAVSARHPDADILIRTSQLLSSFGQGLHVSACAE</sequence>